<reference evidence="1 2" key="1">
    <citation type="journal article" date="2018" name="Front. Plant Sci.">
        <title>Red Clover (Trifolium pratense) and Zigzag Clover (T. medium) - A Picture of Genomic Similarities and Differences.</title>
        <authorList>
            <person name="Dluhosova J."/>
            <person name="Istvanek J."/>
            <person name="Nedelnik J."/>
            <person name="Repkova J."/>
        </authorList>
    </citation>
    <scope>NUCLEOTIDE SEQUENCE [LARGE SCALE GENOMIC DNA]</scope>
    <source>
        <strain evidence="2">cv. 10/8</strain>
        <tissue evidence="1">Leaf</tissue>
    </source>
</reference>
<dbReference type="AlphaFoldDB" id="A0A392TVK3"/>
<keyword evidence="2" id="KW-1185">Reference proteome</keyword>
<dbReference type="Proteomes" id="UP000265520">
    <property type="component" value="Unassembled WGS sequence"/>
</dbReference>
<evidence type="ECO:0000313" key="1">
    <source>
        <dbReference type="EMBL" id="MCI65191.1"/>
    </source>
</evidence>
<accession>A0A392TVK3</accession>
<protein>
    <submittedName>
        <fullName evidence="1">Uncharacterized protein</fullName>
    </submittedName>
</protein>
<proteinExistence type="predicted"/>
<feature type="non-terminal residue" evidence="1">
    <location>
        <position position="72"/>
    </location>
</feature>
<dbReference type="EMBL" id="LXQA010671333">
    <property type="protein sequence ID" value="MCI65191.1"/>
    <property type="molecule type" value="Genomic_DNA"/>
</dbReference>
<organism evidence="1 2">
    <name type="scientific">Trifolium medium</name>
    <dbReference type="NCBI Taxonomy" id="97028"/>
    <lineage>
        <taxon>Eukaryota</taxon>
        <taxon>Viridiplantae</taxon>
        <taxon>Streptophyta</taxon>
        <taxon>Embryophyta</taxon>
        <taxon>Tracheophyta</taxon>
        <taxon>Spermatophyta</taxon>
        <taxon>Magnoliopsida</taxon>
        <taxon>eudicotyledons</taxon>
        <taxon>Gunneridae</taxon>
        <taxon>Pentapetalae</taxon>
        <taxon>rosids</taxon>
        <taxon>fabids</taxon>
        <taxon>Fabales</taxon>
        <taxon>Fabaceae</taxon>
        <taxon>Papilionoideae</taxon>
        <taxon>50 kb inversion clade</taxon>
        <taxon>NPAAA clade</taxon>
        <taxon>Hologalegina</taxon>
        <taxon>IRL clade</taxon>
        <taxon>Trifolieae</taxon>
        <taxon>Trifolium</taxon>
    </lineage>
</organism>
<name>A0A392TVK3_9FABA</name>
<sequence length="72" mass="8273">MVRRAVEAGNTQMSLWKLRVAHVGLARRTSRKFKLDWRNGYLCVAQDRWRGAPVREIVQISAFIVGKAVSFN</sequence>
<comment type="caution">
    <text evidence="1">The sequence shown here is derived from an EMBL/GenBank/DDBJ whole genome shotgun (WGS) entry which is preliminary data.</text>
</comment>
<evidence type="ECO:0000313" key="2">
    <source>
        <dbReference type="Proteomes" id="UP000265520"/>
    </source>
</evidence>